<evidence type="ECO:0000256" key="7">
    <source>
        <dbReference type="ARBA" id="ARBA00023278"/>
    </source>
</evidence>
<evidence type="ECO:0000256" key="5">
    <source>
        <dbReference type="ARBA" id="ARBA00022702"/>
    </source>
</evidence>
<dbReference type="PANTHER" id="PTHR33348:SF40">
    <property type="entry name" value="PRECURSOR OF CEP3"/>
    <property type="match status" value="1"/>
</dbReference>
<protein>
    <submittedName>
        <fullName evidence="10">Uncharacterized protein</fullName>
    </submittedName>
</protein>
<keyword evidence="3" id="KW-0052">Apoplast</keyword>
<reference evidence="10 11" key="1">
    <citation type="journal article" date="2024" name="G3 (Bethesda)">
        <title>Genome assembly of Hibiscus sabdariffa L. provides insights into metabolisms of medicinal natural products.</title>
        <authorList>
            <person name="Kim T."/>
        </authorList>
    </citation>
    <scope>NUCLEOTIDE SEQUENCE [LARGE SCALE GENOMIC DNA]</scope>
    <source>
        <strain evidence="10">TK-2024</strain>
        <tissue evidence="10">Old leaves</tissue>
    </source>
</reference>
<evidence type="ECO:0000256" key="3">
    <source>
        <dbReference type="ARBA" id="ARBA00022523"/>
    </source>
</evidence>
<feature type="chain" id="PRO_5045358868" evidence="9">
    <location>
        <begin position="24"/>
        <end position="90"/>
    </location>
</feature>
<evidence type="ECO:0000313" key="11">
    <source>
        <dbReference type="Proteomes" id="UP001396334"/>
    </source>
</evidence>
<sequence>MAQNRQLLLLVLLLLVFFLQTQCIAGRNLVLDQKETGTNVNKAAAANTQSPPSPPSVAVGGTQAPPPKNENDFRPTAPGHSPGAGHSLQN</sequence>
<keyword evidence="6 9" id="KW-0732">Signal</keyword>
<accession>A0ABR2RGV9</accession>
<evidence type="ECO:0000256" key="2">
    <source>
        <dbReference type="ARBA" id="ARBA00008963"/>
    </source>
</evidence>
<keyword evidence="11" id="KW-1185">Reference proteome</keyword>
<dbReference type="PANTHER" id="PTHR33348">
    <property type="entry name" value="PRECURSOR OF CEP5"/>
    <property type="match status" value="1"/>
</dbReference>
<proteinExistence type="inferred from homology"/>
<feature type="signal peptide" evidence="9">
    <location>
        <begin position="1"/>
        <end position="23"/>
    </location>
</feature>
<evidence type="ECO:0000256" key="9">
    <source>
        <dbReference type="SAM" id="SignalP"/>
    </source>
</evidence>
<evidence type="ECO:0000256" key="6">
    <source>
        <dbReference type="ARBA" id="ARBA00022729"/>
    </source>
</evidence>
<evidence type="ECO:0000256" key="4">
    <source>
        <dbReference type="ARBA" id="ARBA00022525"/>
    </source>
</evidence>
<keyword evidence="4" id="KW-0964">Secreted</keyword>
<organism evidence="10 11">
    <name type="scientific">Hibiscus sabdariffa</name>
    <name type="common">roselle</name>
    <dbReference type="NCBI Taxonomy" id="183260"/>
    <lineage>
        <taxon>Eukaryota</taxon>
        <taxon>Viridiplantae</taxon>
        <taxon>Streptophyta</taxon>
        <taxon>Embryophyta</taxon>
        <taxon>Tracheophyta</taxon>
        <taxon>Spermatophyta</taxon>
        <taxon>Magnoliopsida</taxon>
        <taxon>eudicotyledons</taxon>
        <taxon>Gunneridae</taxon>
        <taxon>Pentapetalae</taxon>
        <taxon>rosids</taxon>
        <taxon>malvids</taxon>
        <taxon>Malvales</taxon>
        <taxon>Malvaceae</taxon>
        <taxon>Malvoideae</taxon>
        <taxon>Hibiscus</taxon>
    </lineage>
</organism>
<feature type="region of interest" description="Disordered" evidence="8">
    <location>
        <begin position="41"/>
        <end position="90"/>
    </location>
</feature>
<evidence type="ECO:0000256" key="1">
    <source>
        <dbReference type="ARBA" id="ARBA00004271"/>
    </source>
</evidence>
<gene>
    <name evidence="10" type="ORF">V6N11_040232</name>
</gene>
<evidence type="ECO:0000313" key="10">
    <source>
        <dbReference type="EMBL" id="KAK9012163.1"/>
    </source>
</evidence>
<comment type="caution">
    <text evidence="10">The sequence shown here is derived from an EMBL/GenBank/DDBJ whole genome shotgun (WGS) entry which is preliminary data.</text>
</comment>
<dbReference type="Proteomes" id="UP001396334">
    <property type="component" value="Unassembled WGS sequence"/>
</dbReference>
<keyword evidence="7" id="KW-0379">Hydroxylation</keyword>
<evidence type="ECO:0000256" key="8">
    <source>
        <dbReference type="SAM" id="MobiDB-lite"/>
    </source>
</evidence>
<name>A0ABR2RGV9_9ROSI</name>
<dbReference type="InterPro" id="IPR033250">
    <property type="entry name" value="CEP"/>
</dbReference>
<comment type="similarity">
    <text evidence="2">Belongs to the C-terminally encoded plant signaling peptide (CEP) family.</text>
</comment>
<comment type="subcellular location">
    <subcellularLocation>
        <location evidence="1">Secreted</location>
        <location evidence="1">Extracellular space</location>
        <location evidence="1">Apoplast</location>
    </subcellularLocation>
</comment>
<keyword evidence="5" id="KW-0372">Hormone</keyword>
<dbReference type="EMBL" id="JBBPBN010000022">
    <property type="protein sequence ID" value="KAK9012163.1"/>
    <property type="molecule type" value="Genomic_DNA"/>
</dbReference>